<keyword evidence="1" id="KW-0812">Transmembrane</keyword>
<proteinExistence type="predicted"/>
<protein>
    <submittedName>
        <fullName evidence="2">Uncharacterized protein</fullName>
    </submittedName>
</protein>
<dbReference type="AlphaFoldDB" id="D1PRK4"/>
<reference evidence="2" key="1">
    <citation type="submission" date="2009-12" db="EMBL/GenBank/DDBJ databases">
        <authorList>
            <person name="Weinstock G."/>
            <person name="Sodergren E."/>
            <person name="Clifton S."/>
            <person name="Fulton L."/>
            <person name="Fulton B."/>
            <person name="Courtney L."/>
            <person name="Fronick C."/>
            <person name="Harrison M."/>
            <person name="Strong C."/>
            <person name="Farmer C."/>
            <person name="Delahaunty K."/>
            <person name="Markovic C."/>
            <person name="Hall O."/>
            <person name="Minx P."/>
            <person name="Tomlinson C."/>
            <person name="Mitreva M."/>
            <person name="Nelson J."/>
            <person name="Hou S."/>
            <person name="Wollam A."/>
            <person name="Pepin K.H."/>
            <person name="Johnson M."/>
            <person name="Bhonagiri V."/>
            <person name="Nash W.E."/>
            <person name="Warren W."/>
            <person name="Chinwalla A."/>
            <person name="Mardis E.R."/>
            <person name="Wilson R.K."/>
        </authorList>
    </citation>
    <scope>NUCLEOTIDE SEQUENCE [LARGE SCALE GENOMIC DNA]</scope>
    <source>
        <strain evidence="2">DSM 15176</strain>
    </source>
</reference>
<sequence>MAWVTKSSDEQYAPEPAPREYTKQEKAANWWHYHKILVLVVVILLGLLAWIIHDMFFRVQPDFQIGYVGPRNLSEATAEALEQALIPYVSDRNGDGQVIVQLDQYLVDFAPDSADPYSQLAGTTQLTAALAEGSEVYLFLLEDPAGFESQTQALQYTDGTLPGEDDLDNWQQMVYRWQDCPLLAGLDLGEVATGENSVSGQSLLDGLYIGCRGNWYDEVPEAYTVNSGLWATLTAGAVPVEG</sequence>
<comment type="caution">
    <text evidence="2">The sequence shown here is derived from an EMBL/GenBank/DDBJ whole genome shotgun (WGS) entry which is preliminary data.</text>
</comment>
<evidence type="ECO:0000313" key="2">
    <source>
        <dbReference type="EMBL" id="EFB74730.1"/>
    </source>
</evidence>
<gene>
    <name evidence="2" type="ORF">SUBVAR_07033</name>
</gene>
<dbReference type="STRING" id="411471.SUBVAR_07033"/>
<evidence type="ECO:0000256" key="1">
    <source>
        <dbReference type="SAM" id="Phobius"/>
    </source>
</evidence>
<name>D1PRK4_9FIRM</name>
<keyword evidence="1" id="KW-0472">Membrane</keyword>
<dbReference type="RefSeq" id="WP_007048382.1">
    <property type="nucleotide sequence ID" value="NZ_GG704771.1"/>
</dbReference>
<dbReference type="OrthoDB" id="1850828at2"/>
<keyword evidence="1" id="KW-1133">Transmembrane helix</keyword>
<dbReference type="EMBL" id="ACBY02000060">
    <property type="protein sequence ID" value="EFB74730.1"/>
    <property type="molecule type" value="Genomic_DNA"/>
</dbReference>
<keyword evidence="3" id="KW-1185">Reference proteome</keyword>
<evidence type="ECO:0000313" key="3">
    <source>
        <dbReference type="Proteomes" id="UP000003438"/>
    </source>
</evidence>
<dbReference type="HOGENOM" id="CLU_1093022_0_0_9"/>
<feature type="transmembrane region" description="Helical" evidence="1">
    <location>
        <begin position="33"/>
        <end position="52"/>
    </location>
</feature>
<dbReference type="Proteomes" id="UP000003438">
    <property type="component" value="Unassembled WGS sequence"/>
</dbReference>
<accession>D1PRK4</accession>
<organism evidence="2 3">
    <name type="scientific">Subdoligranulum variabile DSM 15176</name>
    <dbReference type="NCBI Taxonomy" id="411471"/>
    <lineage>
        <taxon>Bacteria</taxon>
        <taxon>Bacillati</taxon>
        <taxon>Bacillota</taxon>
        <taxon>Clostridia</taxon>
        <taxon>Eubacteriales</taxon>
        <taxon>Oscillospiraceae</taxon>
        <taxon>Subdoligranulum</taxon>
    </lineage>
</organism>
<dbReference type="eggNOG" id="ENOG5032UDS">
    <property type="taxonomic scope" value="Bacteria"/>
</dbReference>